<accession>A0A7C4ERD2</accession>
<dbReference type="AlphaFoldDB" id="A0A7C4ERD2"/>
<evidence type="ECO:0000256" key="4">
    <source>
        <dbReference type="ARBA" id="ARBA00022448"/>
    </source>
</evidence>
<gene>
    <name evidence="10" type="ORF">ENV54_01860</name>
</gene>
<keyword evidence="5" id="KW-0249">Electron transport</keyword>
<dbReference type="PROSITE" id="PS01065">
    <property type="entry name" value="ETF_BETA"/>
    <property type="match status" value="1"/>
</dbReference>
<dbReference type="PANTHER" id="PTHR21294">
    <property type="entry name" value="ELECTRON TRANSFER FLAVOPROTEIN BETA-SUBUNIT"/>
    <property type="match status" value="1"/>
</dbReference>
<evidence type="ECO:0000256" key="1">
    <source>
        <dbReference type="ARBA" id="ARBA00007557"/>
    </source>
</evidence>
<dbReference type="CDD" id="cd01714">
    <property type="entry name" value="ETF_beta"/>
    <property type="match status" value="1"/>
</dbReference>
<evidence type="ECO:0000256" key="2">
    <source>
        <dbReference type="ARBA" id="ARBA00011355"/>
    </source>
</evidence>
<dbReference type="InterPro" id="IPR014729">
    <property type="entry name" value="Rossmann-like_a/b/a_fold"/>
</dbReference>
<keyword evidence="4" id="KW-0813">Transport</keyword>
<dbReference type="InterPro" id="IPR033948">
    <property type="entry name" value="ETF_beta_N"/>
</dbReference>
<dbReference type="GO" id="GO:0046395">
    <property type="term" value="P:carboxylic acid catabolic process"/>
    <property type="evidence" value="ECO:0007669"/>
    <property type="project" value="UniProtKB-ARBA"/>
</dbReference>
<dbReference type="PIRSF" id="PIRSF000090">
    <property type="entry name" value="Beta-ETF"/>
    <property type="match status" value="1"/>
</dbReference>
<evidence type="ECO:0000256" key="8">
    <source>
        <dbReference type="ARBA" id="ARBA00049933"/>
    </source>
</evidence>
<dbReference type="InterPro" id="IPR012255">
    <property type="entry name" value="ETF_b"/>
</dbReference>
<dbReference type="InterPro" id="IPR000049">
    <property type="entry name" value="ET-Flavoprotein_bsu_CS"/>
</dbReference>
<comment type="caution">
    <text evidence="10">The sequence shown here is derived from an EMBL/GenBank/DDBJ whole genome shotgun (WGS) entry which is preliminary data.</text>
</comment>
<proteinExistence type="inferred from homology"/>
<reference evidence="10" key="1">
    <citation type="journal article" date="2020" name="mSystems">
        <title>Genome- and Community-Level Interaction Insights into Carbon Utilization and Element Cycling Functions of Hydrothermarchaeota in Hydrothermal Sediment.</title>
        <authorList>
            <person name="Zhou Z."/>
            <person name="Liu Y."/>
            <person name="Xu W."/>
            <person name="Pan J."/>
            <person name="Luo Z.H."/>
            <person name="Li M."/>
        </authorList>
    </citation>
    <scope>NUCLEOTIDE SEQUENCE [LARGE SCALE GENOMIC DNA]</scope>
    <source>
        <strain evidence="10">SpSt-769</strain>
    </source>
</reference>
<dbReference type="Pfam" id="PF01012">
    <property type="entry name" value="ETF"/>
    <property type="match status" value="1"/>
</dbReference>
<comment type="function">
    <text evidence="6">The electron transfer flavoprotein serves as a specific electron acceptor for other dehydrogenases. It transfers the electrons to the main respiratory chain via ETF-ubiquinone oxidoreductase (ETF dehydrogenase).</text>
</comment>
<evidence type="ECO:0000256" key="6">
    <source>
        <dbReference type="ARBA" id="ARBA00025649"/>
    </source>
</evidence>
<dbReference type="PANTHER" id="PTHR21294:SF8">
    <property type="entry name" value="ELECTRON TRANSFER FLAVOPROTEIN SUBUNIT BETA"/>
    <property type="match status" value="1"/>
</dbReference>
<evidence type="ECO:0000256" key="5">
    <source>
        <dbReference type="ARBA" id="ARBA00022982"/>
    </source>
</evidence>
<feature type="domain" description="Electron transfer flavoprotein alpha/beta-subunit N-terminal" evidence="9">
    <location>
        <begin position="23"/>
        <end position="215"/>
    </location>
</feature>
<dbReference type="GO" id="GO:0009055">
    <property type="term" value="F:electron transfer activity"/>
    <property type="evidence" value="ECO:0007669"/>
    <property type="project" value="InterPro"/>
</dbReference>
<organism evidence="10">
    <name type="scientific">Desulfomonile tiedjei</name>
    <dbReference type="NCBI Taxonomy" id="2358"/>
    <lineage>
        <taxon>Bacteria</taxon>
        <taxon>Pseudomonadati</taxon>
        <taxon>Thermodesulfobacteriota</taxon>
        <taxon>Desulfomonilia</taxon>
        <taxon>Desulfomonilales</taxon>
        <taxon>Desulfomonilaceae</taxon>
        <taxon>Desulfomonile</taxon>
    </lineage>
</organism>
<dbReference type="SMART" id="SM00893">
    <property type="entry name" value="ETF"/>
    <property type="match status" value="1"/>
</dbReference>
<evidence type="ECO:0000256" key="3">
    <source>
        <dbReference type="ARBA" id="ARBA00016797"/>
    </source>
</evidence>
<dbReference type="InterPro" id="IPR014730">
    <property type="entry name" value="ETF_a/b_N"/>
</dbReference>
<evidence type="ECO:0000256" key="7">
    <source>
        <dbReference type="ARBA" id="ARBA00042002"/>
    </source>
</evidence>
<dbReference type="FunFam" id="3.40.50.620:FF:000011">
    <property type="entry name" value="Electron transfer flavoprotein subunit beta"/>
    <property type="match status" value="1"/>
</dbReference>
<evidence type="ECO:0000259" key="9">
    <source>
        <dbReference type="SMART" id="SM00893"/>
    </source>
</evidence>
<evidence type="ECO:0000313" key="10">
    <source>
        <dbReference type="EMBL" id="HGH60025.1"/>
    </source>
</evidence>
<dbReference type="EMBL" id="DTGT01000059">
    <property type="protein sequence ID" value="HGH60025.1"/>
    <property type="molecule type" value="Genomic_DNA"/>
</dbReference>
<dbReference type="SUPFAM" id="SSF52402">
    <property type="entry name" value="Adenine nucleotide alpha hydrolases-like"/>
    <property type="match status" value="1"/>
</dbReference>
<comment type="subunit">
    <text evidence="2">Heterodimer of an alpha and a beta subunit.</text>
</comment>
<comment type="cofactor">
    <cofactor evidence="8">
        <name>AMP</name>
        <dbReference type="ChEBI" id="CHEBI:456215"/>
    </cofactor>
</comment>
<name>A0A7C4ERD2_9BACT</name>
<protein>
    <recommendedName>
        <fullName evidence="3">Electron transfer flavoprotein subunit beta</fullName>
    </recommendedName>
    <alternativeName>
        <fullName evidence="7">Electron transfer flavoprotein small subunit</fullName>
    </alternativeName>
</protein>
<dbReference type="Gene3D" id="3.40.50.620">
    <property type="entry name" value="HUPs"/>
    <property type="match status" value="1"/>
</dbReference>
<comment type="similarity">
    <text evidence="1">Belongs to the ETF beta-subunit/FixA family.</text>
</comment>
<sequence>MKSLVCLKQVPDTETQIKVNAQGTGIVTDGIKYVINPYDEFSVEEALRLKEKFKAGDVTIVCIGPERSTEAIRTALAMGADKGIHICDDALNQADPYVSASALAAVASQLTYDVIFCGHRAIDDDFGETGAMLAEFLNLPQVTLVTKVDVAQDKKTAIVERDVEGGKEIVEVTLPCVLTSQKGLNEPRYASLPGIMKAKKKPIEKKTLADLGIAAEPKLETRSYSMPKERQAGKKFENMEPADAAKQVVQALRSEAKVI</sequence>